<dbReference type="STRING" id="1192197.JBW_00066"/>
<accession>I8TSC6</accession>
<dbReference type="AlphaFoldDB" id="I8TSC6"/>
<evidence type="ECO:0000313" key="2">
    <source>
        <dbReference type="Proteomes" id="UP000005361"/>
    </source>
</evidence>
<reference evidence="1 2" key="1">
    <citation type="journal article" date="2015" name="Genome Announc.">
        <title>Complete Genome Sequence of Pelosinus fermentans JBW45, a Member of a Remarkably Competitive Group of Negativicutes in the Firmicutes Phylum.</title>
        <authorList>
            <person name="De Leon K.B."/>
            <person name="Utturkar S.M."/>
            <person name="Camilleri L.B."/>
            <person name="Elias D.A."/>
            <person name="Arkin A.P."/>
            <person name="Fields M.W."/>
            <person name="Brown S.D."/>
            <person name="Wall J.D."/>
        </authorList>
    </citation>
    <scope>NUCLEOTIDE SEQUENCE [LARGE SCALE GENOMIC DNA]</scope>
    <source>
        <strain evidence="1 2">JBW45</strain>
    </source>
</reference>
<name>I8TSC6_9FIRM</name>
<proteinExistence type="predicted"/>
<dbReference type="EMBL" id="CP010978">
    <property type="protein sequence ID" value="AJQ25418.1"/>
    <property type="molecule type" value="Genomic_DNA"/>
</dbReference>
<sequence length="99" mass="11540">MELRDGVCLLIKYERGDMIMMSTTIYEQLKCVAEKLKSVKVSDINNVEDAFKDLLYCETNTMKLYDEIKGEILRVHSEEVTDEEFRQKMNLAVKKIIGN</sequence>
<dbReference type="HOGENOM" id="CLU_2317704_0_0_9"/>
<evidence type="ECO:0000313" key="1">
    <source>
        <dbReference type="EMBL" id="AJQ25418.1"/>
    </source>
</evidence>
<protein>
    <submittedName>
        <fullName evidence="1">Uncharacterized protein</fullName>
    </submittedName>
</protein>
<dbReference type="KEGG" id="pft:JBW_00066"/>
<gene>
    <name evidence="1" type="ORF">JBW_00066</name>
</gene>
<reference evidence="2" key="2">
    <citation type="submission" date="2015-02" db="EMBL/GenBank/DDBJ databases">
        <title>Complete Genome Sequence of Pelosinus fermentans JBW45.</title>
        <authorList>
            <person name="De Leon K.B."/>
            <person name="Utturkar S.M."/>
            <person name="Camilleri L.B."/>
            <person name="Arkin A.P."/>
            <person name="Fields M.W."/>
            <person name="Brown S.D."/>
            <person name="Wall J.D."/>
        </authorList>
    </citation>
    <scope>NUCLEOTIDE SEQUENCE [LARGE SCALE GENOMIC DNA]</scope>
    <source>
        <strain evidence="2">JBW45</strain>
    </source>
</reference>
<dbReference type="Proteomes" id="UP000005361">
    <property type="component" value="Chromosome"/>
</dbReference>
<organism evidence="1 2">
    <name type="scientific">Pelosinus fermentans JBW45</name>
    <dbReference type="NCBI Taxonomy" id="1192197"/>
    <lineage>
        <taxon>Bacteria</taxon>
        <taxon>Bacillati</taxon>
        <taxon>Bacillota</taxon>
        <taxon>Negativicutes</taxon>
        <taxon>Selenomonadales</taxon>
        <taxon>Sporomusaceae</taxon>
        <taxon>Pelosinus</taxon>
    </lineage>
</organism>